<dbReference type="InterPro" id="IPR050194">
    <property type="entry name" value="Glycosyltransferase_grp1"/>
</dbReference>
<dbReference type="PANTHER" id="PTHR45947:SF3">
    <property type="entry name" value="SULFOQUINOVOSYL TRANSFERASE SQD2"/>
    <property type="match status" value="1"/>
</dbReference>
<organism evidence="7 8">
    <name type="scientific">Ornithinimicrobium avium</name>
    <dbReference type="NCBI Taxonomy" id="2283195"/>
    <lineage>
        <taxon>Bacteria</taxon>
        <taxon>Bacillati</taxon>
        <taxon>Actinomycetota</taxon>
        <taxon>Actinomycetes</taxon>
        <taxon>Micrococcales</taxon>
        <taxon>Ornithinimicrobiaceae</taxon>
        <taxon>Ornithinimicrobium</taxon>
    </lineage>
</organism>
<sequence>MGGGARLGGRARHARPGRGVAGGALPRTGRLAAGRGEGEQVKVLLVTALVTGGVAAHVRMLATGLAGSGHRVVVACPAATAHRIGPPEDVTYVPLPVGSRARPAQDRRAVAVLARTMAGADVVHAHGLRAGALAATARRASRARPRLVVTTHNAAPEGRAARAVYAVLEQIVAHGADLVLGVSPDLVDRARRAGARGAAPAVVPAATRAVPTPEERQDARARVRRGLGLDPGGGVRVLVTVGRLAAQKDQMTLVDAMEQVATTWRRSVDGPPPVLLVVGEGPDRPALEARAASTHERTDVRLVGHRDDVPDLLLAADVAISSARWEGQPVWLQEALQAGTPVVATDVGGTATVLGDAGVLVDAATGGRGGTAQRLAGAVSRVLRDEALRSDLGARALVRAAGLPTAEDALAAALAAYLDGPTSA</sequence>
<dbReference type="Pfam" id="PF00534">
    <property type="entry name" value="Glycos_transf_1"/>
    <property type="match status" value="1"/>
</dbReference>
<evidence type="ECO:0000256" key="4">
    <source>
        <dbReference type="SAM" id="MobiDB-lite"/>
    </source>
</evidence>
<dbReference type="GO" id="GO:0016758">
    <property type="term" value="F:hexosyltransferase activity"/>
    <property type="evidence" value="ECO:0007669"/>
    <property type="project" value="TreeGrafter"/>
</dbReference>
<evidence type="ECO:0000259" key="5">
    <source>
        <dbReference type="Pfam" id="PF00534"/>
    </source>
</evidence>
<accession>A0A345NJ59</accession>
<evidence type="ECO:0000256" key="1">
    <source>
        <dbReference type="ARBA" id="ARBA00021292"/>
    </source>
</evidence>
<dbReference type="Pfam" id="PF13579">
    <property type="entry name" value="Glyco_trans_4_4"/>
    <property type="match status" value="1"/>
</dbReference>
<evidence type="ECO:0000256" key="2">
    <source>
        <dbReference type="ARBA" id="ARBA00022676"/>
    </source>
</evidence>
<name>A0A345NJ59_9MICO</name>
<feature type="domain" description="Glycosyltransferase subfamily 4-like N-terminal" evidence="6">
    <location>
        <begin position="52"/>
        <end position="204"/>
    </location>
</feature>
<dbReference type="SUPFAM" id="SSF53756">
    <property type="entry name" value="UDP-Glycosyltransferase/glycogen phosphorylase"/>
    <property type="match status" value="1"/>
</dbReference>
<dbReference type="InterPro" id="IPR001296">
    <property type="entry name" value="Glyco_trans_1"/>
</dbReference>
<proteinExistence type="predicted"/>
<dbReference type="GO" id="GO:1901137">
    <property type="term" value="P:carbohydrate derivative biosynthetic process"/>
    <property type="evidence" value="ECO:0007669"/>
    <property type="project" value="UniProtKB-ARBA"/>
</dbReference>
<keyword evidence="8" id="KW-1185">Reference proteome</keyword>
<dbReference type="Gene3D" id="3.40.50.2000">
    <property type="entry name" value="Glycogen Phosphorylase B"/>
    <property type="match status" value="2"/>
</dbReference>
<evidence type="ECO:0000313" key="7">
    <source>
        <dbReference type="EMBL" id="AXH95067.1"/>
    </source>
</evidence>
<evidence type="ECO:0000259" key="6">
    <source>
        <dbReference type="Pfam" id="PF13579"/>
    </source>
</evidence>
<evidence type="ECO:0000313" key="8">
    <source>
        <dbReference type="Proteomes" id="UP000253790"/>
    </source>
</evidence>
<dbReference type="CDD" id="cd03801">
    <property type="entry name" value="GT4_PimA-like"/>
    <property type="match status" value="1"/>
</dbReference>
<dbReference type="KEGG" id="orn:DV701_01855"/>
<protein>
    <recommendedName>
        <fullName evidence="1">D-inositol 3-phosphate glycosyltransferase</fullName>
    </recommendedName>
</protein>
<evidence type="ECO:0000256" key="3">
    <source>
        <dbReference type="ARBA" id="ARBA00022679"/>
    </source>
</evidence>
<dbReference type="PANTHER" id="PTHR45947">
    <property type="entry name" value="SULFOQUINOVOSYL TRANSFERASE SQD2"/>
    <property type="match status" value="1"/>
</dbReference>
<keyword evidence="2" id="KW-0328">Glycosyltransferase</keyword>
<gene>
    <name evidence="7" type="ORF">DV701_01855</name>
</gene>
<reference evidence="7 8" key="1">
    <citation type="submission" date="2018-07" db="EMBL/GenBank/DDBJ databases">
        <title>Complete genome sequencing of Ornithinimicrobium sp. AMA3305.</title>
        <authorList>
            <person name="Bae J.-W."/>
        </authorList>
    </citation>
    <scope>NUCLEOTIDE SEQUENCE [LARGE SCALE GENOMIC DNA]</scope>
    <source>
        <strain evidence="7 8">AMA3305</strain>
    </source>
</reference>
<dbReference type="OrthoDB" id="3268555at2"/>
<dbReference type="InterPro" id="IPR028098">
    <property type="entry name" value="Glyco_trans_4-like_N"/>
</dbReference>
<dbReference type="EMBL" id="CP031229">
    <property type="protein sequence ID" value="AXH95067.1"/>
    <property type="molecule type" value="Genomic_DNA"/>
</dbReference>
<dbReference type="Proteomes" id="UP000253790">
    <property type="component" value="Chromosome"/>
</dbReference>
<feature type="domain" description="Glycosyl transferase family 1" evidence="5">
    <location>
        <begin position="236"/>
        <end position="396"/>
    </location>
</feature>
<dbReference type="AlphaFoldDB" id="A0A345NJ59"/>
<feature type="region of interest" description="Disordered" evidence="4">
    <location>
        <begin position="1"/>
        <end position="31"/>
    </location>
</feature>
<keyword evidence="3 7" id="KW-0808">Transferase</keyword>